<dbReference type="GO" id="GO:0008270">
    <property type="term" value="F:zinc ion binding"/>
    <property type="evidence" value="ECO:0007669"/>
    <property type="project" value="UniProtKB-UniRule"/>
</dbReference>
<evidence type="ECO:0000256" key="9">
    <source>
        <dbReference type="HAMAP-Rule" id="MF_00009"/>
    </source>
</evidence>
<dbReference type="AlphaFoldDB" id="A0A2K2U7C9"/>
<dbReference type="RefSeq" id="WP_087195638.1">
    <property type="nucleotide sequence ID" value="NZ_DBEYRC010000147.1"/>
</dbReference>
<comment type="similarity">
    <text evidence="1 9">Belongs to the endoribonuclease YbeY family.</text>
</comment>
<comment type="caution">
    <text evidence="10">The sequence shown here is derived from an EMBL/GenBank/DDBJ whole genome shotgun (WGS) entry which is preliminary data.</text>
</comment>
<feature type="binding site" evidence="9">
    <location>
        <position position="130"/>
    </location>
    <ligand>
        <name>Zn(2+)</name>
        <dbReference type="ChEBI" id="CHEBI:29105"/>
        <note>catalytic</note>
    </ligand>
</feature>
<evidence type="ECO:0000256" key="2">
    <source>
        <dbReference type="ARBA" id="ARBA00022517"/>
    </source>
</evidence>
<dbReference type="GO" id="GO:0006364">
    <property type="term" value="P:rRNA processing"/>
    <property type="evidence" value="ECO:0007669"/>
    <property type="project" value="UniProtKB-UniRule"/>
</dbReference>
<dbReference type="NCBIfam" id="TIGR00043">
    <property type="entry name" value="rRNA maturation RNase YbeY"/>
    <property type="match status" value="1"/>
</dbReference>
<dbReference type="GO" id="GO:0004521">
    <property type="term" value="F:RNA endonuclease activity"/>
    <property type="evidence" value="ECO:0007669"/>
    <property type="project" value="UniProtKB-UniRule"/>
</dbReference>
<gene>
    <name evidence="9 10" type="primary">ybeY</name>
    <name evidence="10" type="ORF">C2L80_02130</name>
</gene>
<evidence type="ECO:0000256" key="5">
    <source>
        <dbReference type="ARBA" id="ARBA00022723"/>
    </source>
</evidence>
<comment type="function">
    <text evidence="9">Single strand-specific metallo-endoribonuclease involved in late-stage 70S ribosome quality control and in maturation of the 3' terminus of the 16S rRNA.</text>
</comment>
<comment type="subcellular location">
    <subcellularLocation>
        <location evidence="9">Cytoplasm</location>
    </subcellularLocation>
</comment>
<sequence length="153" mass="17423">MDIQINYDYRKEDLEKLPLHELTQFVLAREDKPFSTEVSVSFVTDEAIAELNERYRQKSGPTDVLSFECDGADDDLSAMTLAEDPVFELGDVVIAPDVAARQTREFGTTFEEEISLLLVHGLLHLCGYDHIADDEAEVMERREAEILEAWAKR</sequence>
<accession>A0A2K2U7C9</accession>
<evidence type="ECO:0000256" key="4">
    <source>
        <dbReference type="ARBA" id="ARBA00022722"/>
    </source>
</evidence>
<dbReference type="GO" id="GO:0004222">
    <property type="term" value="F:metalloendopeptidase activity"/>
    <property type="evidence" value="ECO:0007669"/>
    <property type="project" value="InterPro"/>
</dbReference>
<keyword evidence="9" id="KW-0963">Cytoplasm</keyword>
<protein>
    <recommendedName>
        <fullName evidence="9">Endoribonuclease YbeY</fullName>
        <ecNumber evidence="9">3.1.-.-</ecNumber>
    </recommendedName>
</protein>
<evidence type="ECO:0000313" key="11">
    <source>
        <dbReference type="Proteomes" id="UP000236488"/>
    </source>
</evidence>
<dbReference type="EMBL" id="PPEL01000005">
    <property type="protein sequence ID" value="PNV66235.1"/>
    <property type="molecule type" value="Genomic_DNA"/>
</dbReference>
<proteinExistence type="inferred from homology"/>
<dbReference type="Pfam" id="PF02130">
    <property type="entry name" value="YbeY"/>
    <property type="match status" value="1"/>
</dbReference>
<dbReference type="GO" id="GO:0005737">
    <property type="term" value="C:cytoplasm"/>
    <property type="evidence" value="ECO:0007669"/>
    <property type="project" value="UniProtKB-SubCell"/>
</dbReference>
<dbReference type="InterPro" id="IPR002036">
    <property type="entry name" value="YbeY"/>
</dbReference>
<evidence type="ECO:0000256" key="6">
    <source>
        <dbReference type="ARBA" id="ARBA00022759"/>
    </source>
</evidence>
<organism evidence="10 11">
    <name type="scientific">Rubneribacter badeniensis</name>
    <dbReference type="NCBI Taxonomy" id="2070688"/>
    <lineage>
        <taxon>Bacteria</taxon>
        <taxon>Bacillati</taxon>
        <taxon>Actinomycetota</taxon>
        <taxon>Coriobacteriia</taxon>
        <taxon>Eggerthellales</taxon>
        <taxon>Eggerthellaceae</taxon>
        <taxon>Rubneribacter</taxon>
    </lineage>
</organism>
<feature type="binding site" evidence="9">
    <location>
        <position position="120"/>
    </location>
    <ligand>
        <name>Zn(2+)</name>
        <dbReference type="ChEBI" id="CHEBI:29105"/>
        <note>catalytic</note>
    </ligand>
</feature>
<dbReference type="Proteomes" id="UP000236488">
    <property type="component" value="Unassembled WGS sequence"/>
</dbReference>
<dbReference type="EC" id="3.1.-.-" evidence="9"/>
<evidence type="ECO:0000256" key="8">
    <source>
        <dbReference type="ARBA" id="ARBA00022833"/>
    </source>
</evidence>
<keyword evidence="8 9" id="KW-0862">Zinc</keyword>
<keyword evidence="6 9" id="KW-0255">Endonuclease</keyword>
<keyword evidence="2 9" id="KW-0690">Ribosome biogenesis</keyword>
<evidence type="ECO:0000256" key="1">
    <source>
        <dbReference type="ARBA" id="ARBA00010875"/>
    </source>
</evidence>
<dbReference type="PANTHER" id="PTHR46986">
    <property type="entry name" value="ENDORIBONUCLEASE YBEY, CHLOROPLASTIC"/>
    <property type="match status" value="1"/>
</dbReference>
<dbReference type="Gene3D" id="3.40.390.30">
    <property type="entry name" value="Metalloproteases ('zincins'), catalytic domain"/>
    <property type="match status" value="1"/>
</dbReference>
<dbReference type="SUPFAM" id="SSF55486">
    <property type="entry name" value="Metalloproteases ('zincins'), catalytic domain"/>
    <property type="match status" value="1"/>
</dbReference>
<dbReference type="InterPro" id="IPR023091">
    <property type="entry name" value="MetalPrtase_cat_dom_sf_prd"/>
</dbReference>
<reference evidence="10 11" key="1">
    <citation type="journal article" date="2018" name="Int. J. Syst. Evol. Microbiol.">
        <title>Rubneribacter badeniensis gen. nov., sp. nov. and Enteroscipio rubneri gen. nov., sp. nov., new members of the Eggerthellaceae isolated from human faeces.</title>
        <authorList>
            <person name="Danylec N."/>
            <person name="Gobl A."/>
            <person name="Stoll D.A."/>
            <person name="Hetzer B."/>
            <person name="Kulling S.E."/>
            <person name="Huch M."/>
        </authorList>
    </citation>
    <scope>NUCLEOTIDE SEQUENCE [LARGE SCALE GENOMIC DNA]</scope>
    <source>
        <strain evidence="10 11">ResAG-85</strain>
    </source>
</reference>
<name>A0A2K2U7C9_9ACTN</name>
<evidence type="ECO:0000313" key="10">
    <source>
        <dbReference type="EMBL" id="PNV66235.1"/>
    </source>
</evidence>
<keyword evidence="11" id="KW-1185">Reference proteome</keyword>
<feature type="binding site" evidence="9">
    <location>
        <position position="124"/>
    </location>
    <ligand>
        <name>Zn(2+)</name>
        <dbReference type="ChEBI" id="CHEBI:29105"/>
        <note>catalytic</note>
    </ligand>
</feature>
<comment type="cofactor">
    <cofactor evidence="9">
        <name>Zn(2+)</name>
        <dbReference type="ChEBI" id="CHEBI:29105"/>
    </cofactor>
    <text evidence="9">Binds 1 zinc ion.</text>
</comment>
<keyword evidence="5 9" id="KW-0479">Metal-binding</keyword>
<evidence type="ECO:0000256" key="3">
    <source>
        <dbReference type="ARBA" id="ARBA00022552"/>
    </source>
</evidence>
<dbReference type="HAMAP" id="MF_00009">
    <property type="entry name" value="Endoribonucl_YbeY"/>
    <property type="match status" value="1"/>
</dbReference>
<keyword evidence="7 9" id="KW-0378">Hydrolase</keyword>
<dbReference type="PANTHER" id="PTHR46986:SF1">
    <property type="entry name" value="ENDORIBONUCLEASE YBEY, CHLOROPLASTIC"/>
    <property type="match status" value="1"/>
</dbReference>
<keyword evidence="3 9" id="KW-0698">rRNA processing</keyword>
<evidence type="ECO:0000256" key="7">
    <source>
        <dbReference type="ARBA" id="ARBA00022801"/>
    </source>
</evidence>
<keyword evidence="4 9" id="KW-0540">Nuclease</keyword>